<reference evidence="3 4" key="1">
    <citation type="submission" date="2024-09" db="EMBL/GenBank/DDBJ databases">
        <authorList>
            <person name="Sun Q."/>
            <person name="Mori K."/>
        </authorList>
    </citation>
    <scope>NUCLEOTIDE SEQUENCE [LARGE SCALE GENOMIC DNA]</scope>
    <source>
        <strain evidence="3 4">CGMCC 1.9126</strain>
    </source>
</reference>
<sequence>MFNFDRDRFLRIQNGAIGLKDELDVVIDEVVTKGIKNVFFVGTGGAAILMYAAEHILKNRSTLPAFTEISSELMVTDHQHLGEQSLVILPSLSGTTKETVEAAKFCKEKGATTIGLVGHANTALTEVTDYSFVNFAEDDTSCESFYLQSFLIAFRLMYKRQEFPEYHQWMEELKMLPAALLKVKEATENRAKDFAKKHRDTPYHILSGAGIDWGQTYYYAMCILEEMQWIKTRPVHASDFFHGTLELVEKDTSILLLKGEGRVRSLTERVERFANHFSKELTVFDTKEFPLEGISEPFRPFLSPIVLATLLERISCHLEEARNHPLTTRRYYKKVPF</sequence>
<dbReference type="RefSeq" id="WP_160545458.1">
    <property type="nucleotide sequence ID" value="NZ_JBHLUU010000016.1"/>
</dbReference>
<dbReference type="InterPro" id="IPR046348">
    <property type="entry name" value="SIS_dom_sf"/>
</dbReference>
<dbReference type="Pfam" id="PF01380">
    <property type="entry name" value="SIS"/>
    <property type="match status" value="1"/>
</dbReference>
<dbReference type="CDD" id="cd05710">
    <property type="entry name" value="SIS_1"/>
    <property type="match status" value="1"/>
</dbReference>
<organism evidence="3 4">
    <name type="scientific">Robertmurraya beringensis</name>
    <dbReference type="NCBI Taxonomy" id="641660"/>
    <lineage>
        <taxon>Bacteria</taxon>
        <taxon>Bacillati</taxon>
        <taxon>Bacillota</taxon>
        <taxon>Bacilli</taxon>
        <taxon>Bacillales</taxon>
        <taxon>Bacillaceae</taxon>
        <taxon>Robertmurraya</taxon>
    </lineage>
</organism>
<evidence type="ECO:0000256" key="1">
    <source>
        <dbReference type="PIRNR" id="PIRNR009290"/>
    </source>
</evidence>
<dbReference type="PIRSF" id="PIRSF009290">
    <property type="entry name" value="FrlB"/>
    <property type="match status" value="1"/>
</dbReference>
<comment type="function">
    <text evidence="1">Catalyzes the conversion of a range of fructosamine 6-phosphates to glucose 6-phosphate and a free amino acid.</text>
</comment>
<name>A0ABV6KML9_9BACI</name>
<protein>
    <recommendedName>
        <fullName evidence="1">Fructosamine deglycase</fullName>
        <ecNumber evidence="1">3.5.-.-</ecNumber>
    </recommendedName>
</protein>
<proteinExistence type="predicted"/>
<dbReference type="PANTHER" id="PTHR10937">
    <property type="entry name" value="GLUCOSAMINE--FRUCTOSE-6-PHOSPHATE AMINOTRANSFERASE, ISOMERIZING"/>
    <property type="match status" value="1"/>
</dbReference>
<dbReference type="EMBL" id="JBHLUU010000016">
    <property type="protein sequence ID" value="MFC0474563.1"/>
    <property type="molecule type" value="Genomic_DNA"/>
</dbReference>
<accession>A0ABV6KML9</accession>
<dbReference type="PROSITE" id="PS51464">
    <property type="entry name" value="SIS"/>
    <property type="match status" value="1"/>
</dbReference>
<keyword evidence="4" id="KW-1185">Reference proteome</keyword>
<dbReference type="InterPro" id="IPR035488">
    <property type="entry name" value="FrlB_SIS"/>
</dbReference>
<dbReference type="Proteomes" id="UP001589738">
    <property type="component" value="Unassembled WGS sequence"/>
</dbReference>
<dbReference type="EC" id="3.5.-.-" evidence="1"/>
<comment type="subunit">
    <text evidence="1">Homooctamer.</text>
</comment>
<dbReference type="Gene3D" id="3.40.50.10490">
    <property type="entry name" value="Glucose-6-phosphate isomerase like protein, domain 1"/>
    <property type="match status" value="2"/>
</dbReference>
<keyword evidence="1" id="KW-0119">Carbohydrate metabolism</keyword>
<dbReference type="PANTHER" id="PTHR10937:SF14">
    <property type="entry name" value="FRUCTOSELYSINE 6-PHOSPHATE DEGLYCASE"/>
    <property type="match status" value="1"/>
</dbReference>
<comment type="caution">
    <text evidence="3">The sequence shown here is derived from an EMBL/GenBank/DDBJ whole genome shotgun (WGS) entry which is preliminary data.</text>
</comment>
<dbReference type="SUPFAM" id="SSF53697">
    <property type="entry name" value="SIS domain"/>
    <property type="match status" value="1"/>
</dbReference>
<evidence type="ECO:0000313" key="3">
    <source>
        <dbReference type="EMBL" id="MFC0474563.1"/>
    </source>
</evidence>
<keyword evidence="1 3" id="KW-0378">Hydrolase</keyword>
<gene>
    <name evidence="3" type="ORF">ACFFHF_04530</name>
</gene>
<dbReference type="GO" id="GO:0016787">
    <property type="term" value="F:hydrolase activity"/>
    <property type="evidence" value="ECO:0007669"/>
    <property type="project" value="UniProtKB-KW"/>
</dbReference>
<dbReference type="InterPro" id="IPR001347">
    <property type="entry name" value="SIS_dom"/>
</dbReference>
<dbReference type="InterPro" id="IPR024713">
    <property type="entry name" value="Fructosamine_deglycase_FrlB"/>
</dbReference>
<evidence type="ECO:0000313" key="4">
    <source>
        <dbReference type="Proteomes" id="UP001589738"/>
    </source>
</evidence>
<feature type="domain" description="SIS" evidence="2">
    <location>
        <begin position="27"/>
        <end position="162"/>
    </location>
</feature>
<evidence type="ECO:0000259" key="2">
    <source>
        <dbReference type="PROSITE" id="PS51464"/>
    </source>
</evidence>